<reference evidence="12" key="1">
    <citation type="submission" date="2024-06" db="EMBL/GenBank/DDBJ databases">
        <authorList>
            <person name="Liu X."/>
            <person name="Lenzi L."/>
            <person name="Haldenby T S."/>
            <person name="Uol C."/>
        </authorList>
    </citation>
    <scope>NUCLEOTIDE SEQUENCE</scope>
</reference>
<dbReference type="AlphaFoldDB" id="A0AAV2SY53"/>
<dbReference type="InterPro" id="IPR036598">
    <property type="entry name" value="GOLD_dom_sf"/>
</dbReference>
<dbReference type="InterPro" id="IPR015720">
    <property type="entry name" value="Emp24-like"/>
</dbReference>
<sequence length="216" mass="24655">MVFSAVLVFLLFSCSRASILTFELEDRTTQCYFNWLKKGSFCEVDYQVISGGNYDVDVITYDPKGRIIFRKDRSSYYTFRLNNTLDGEYKICFSNDFSSVTHKVVFLGWFDSSETEPSDSGLDMSLQFHHTLKSISRNLVATEKIQLRERLLSSVSHSFAAQLNTRVMYWSIGLSVLVVAVSLVQVCILRSFFKVPSSHHITIGQTRVSVPPKFAH</sequence>
<dbReference type="GO" id="GO:0016020">
    <property type="term" value="C:membrane"/>
    <property type="evidence" value="ECO:0007669"/>
    <property type="project" value="UniProtKB-SubCell"/>
</dbReference>
<evidence type="ECO:0000313" key="13">
    <source>
        <dbReference type="Proteomes" id="UP001497525"/>
    </source>
</evidence>
<comment type="subcellular location">
    <subcellularLocation>
        <location evidence="7">Endomembrane system</location>
        <topology evidence="7">Single-pass membrane protein</topology>
    </subcellularLocation>
    <subcellularLocation>
        <location evidence="1 8">Membrane</location>
        <topology evidence="1 8">Single-pass type I membrane protein</topology>
    </subcellularLocation>
</comment>
<evidence type="ECO:0000256" key="7">
    <source>
        <dbReference type="ARBA" id="ARBA00037847"/>
    </source>
</evidence>
<dbReference type="PANTHER" id="PTHR22811">
    <property type="entry name" value="TRANSMEMBRANE EMP24 DOMAIN-CONTAINING PROTEIN"/>
    <property type="match status" value="1"/>
</dbReference>
<evidence type="ECO:0000256" key="2">
    <source>
        <dbReference type="ARBA" id="ARBA00007104"/>
    </source>
</evidence>
<evidence type="ECO:0000256" key="6">
    <source>
        <dbReference type="ARBA" id="ARBA00023136"/>
    </source>
</evidence>
<evidence type="ECO:0000313" key="12">
    <source>
        <dbReference type="EMBL" id="CAL5129325.1"/>
    </source>
</evidence>
<evidence type="ECO:0000259" key="11">
    <source>
        <dbReference type="PROSITE" id="PS50866"/>
    </source>
</evidence>
<dbReference type="EMBL" id="CAXLJL010000001">
    <property type="protein sequence ID" value="CAL5129325.1"/>
    <property type="molecule type" value="Genomic_DNA"/>
</dbReference>
<accession>A0AAV2SY53</accession>
<proteinExistence type="inferred from homology"/>
<keyword evidence="3 8" id="KW-0812">Transmembrane</keyword>
<dbReference type="GO" id="GO:0012505">
    <property type="term" value="C:endomembrane system"/>
    <property type="evidence" value="ECO:0007669"/>
    <property type="project" value="UniProtKB-SubCell"/>
</dbReference>
<dbReference type="Pfam" id="PF01105">
    <property type="entry name" value="EMP24_GP25L"/>
    <property type="match status" value="1"/>
</dbReference>
<keyword evidence="5 9" id="KW-1133">Transmembrane helix</keyword>
<protein>
    <recommendedName>
        <fullName evidence="11">GOLD domain-containing protein</fullName>
    </recommendedName>
</protein>
<organism evidence="12 13">
    <name type="scientific">Calicophoron daubneyi</name>
    <name type="common">Rumen fluke</name>
    <name type="synonym">Paramphistomum daubneyi</name>
    <dbReference type="NCBI Taxonomy" id="300641"/>
    <lineage>
        <taxon>Eukaryota</taxon>
        <taxon>Metazoa</taxon>
        <taxon>Spiralia</taxon>
        <taxon>Lophotrochozoa</taxon>
        <taxon>Platyhelminthes</taxon>
        <taxon>Trematoda</taxon>
        <taxon>Digenea</taxon>
        <taxon>Plagiorchiida</taxon>
        <taxon>Pronocephalata</taxon>
        <taxon>Paramphistomoidea</taxon>
        <taxon>Paramphistomidae</taxon>
        <taxon>Calicophoron</taxon>
    </lineage>
</organism>
<evidence type="ECO:0000256" key="3">
    <source>
        <dbReference type="ARBA" id="ARBA00022692"/>
    </source>
</evidence>
<evidence type="ECO:0000256" key="10">
    <source>
        <dbReference type="SAM" id="SignalP"/>
    </source>
</evidence>
<evidence type="ECO:0000256" key="4">
    <source>
        <dbReference type="ARBA" id="ARBA00022729"/>
    </source>
</evidence>
<evidence type="ECO:0000256" key="5">
    <source>
        <dbReference type="ARBA" id="ARBA00022989"/>
    </source>
</evidence>
<evidence type="ECO:0000256" key="9">
    <source>
        <dbReference type="SAM" id="Phobius"/>
    </source>
</evidence>
<evidence type="ECO:0000256" key="8">
    <source>
        <dbReference type="RuleBase" id="RU003827"/>
    </source>
</evidence>
<dbReference type="Proteomes" id="UP001497525">
    <property type="component" value="Unassembled WGS sequence"/>
</dbReference>
<gene>
    <name evidence="12" type="ORF">CDAUBV1_LOCUS260</name>
</gene>
<comment type="caution">
    <text evidence="12">The sequence shown here is derived from an EMBL/GenBank/DDBJ whole genome shotgun (WGS) entry which is preliminary data.</text>
</comment>
<dbReference type="SUPFAM" id="SSF101576">
    <property type="entry name" value="Supernatant protein factor (SPF), C-terminal domain"/>
    <property type="match status" value="1"/>
</dbReference>
<keyword evidence="6 9" id="KW-0472">Membrane</keyword>
<dbReference type="PROSITE" id="PS50866">
    <property type="entry name" value="GOLD"/>
    <property type="match status" value="1"/>
</dbReference>
<feature type="domain" description="GOLD" evidence="11">
    <location>
        <begin position="29"/>
        <end position="128"/>
    </location>
</feature>
<feature type="chain" id="PRO_5043382658" description="GOLD domain-containing protein" evidence="10">
    <location>
        <begin position="18"/>
        <end position="216"/>
    </location>
</feature>
<feature type="transmembrane region" description="Helical" evidence="9">
    <location>
        <begin position="167"/>
        <end position="189"/>
    </location>
</feature>
<dbReference type="InterPro" id="IPR009038">
    <property type="entry name" value="GOLD_dom"/>
</dbReference>
<name>A0AAV2SY53_CALDB</name>
<evidence type="ECO:0000256" key="1">
    <source>
        <dbReference type="ARBA" id="ARBA00004479"/>
    </source>
</evidence>
<keyword evidence="4 10" id="KW-0732">Signal</keyword>
<dbReference type="SMART" id="SM01190">
    <property type="entry name" value="EMP24_GP25L"/>
    <property type="match status" value="1"/>
</dbReference>
<feature type="signal peptide" evidence="10">
    <location>
        <begin position="1"/>
        <end position="17"/>
    </location>
</feature>
<comment type="similarity">
    <text evidence="2 8">Belongs to the EMP24/GP25L family.</text>
</comment>